<dbReference type="RefSeq" id="XP_046048020.1">
    <property type="nucleotide sequence ID" value="XM_046193100.1"/>
</dbReference>
<keyword evidence="1" id="KW-0812">Transmembrane</keyword>
<evidence type="ECO:0000256" key="1">
    <source>
        <dbReference type="SAM" id="Phobius"/>
    </source>
</evidence>
<accession>A0A9P9K380</accession>
<dbReference type="Proteomes" id="UP000720189">
    <property type="component" value="Unassembled WGS sequence"/>
</dbReference>
<evidence type="ECO:0000313" key="3">
    <source>
        <dbReference type="Proteomes" id="UP000720189"/>
    </source>
</evidence>
<reference evidence="2" key="1">
    <citation type="journal article" date="2021" name="Nat. Commun.">
        <title>Genetic determinants of endophytism in the Arabidopsis root mycobiome.</title>
        <authorList>
            <person name="Mesny F."/>
            <person name="Miyauchi S."/>
            <person name="Thiergart T."/>
            <person name="Pickel B."/>
            <person name="Atanasova L."/>
            <person name="Karlsson M."/>
            <person name="Huettel B."/>
            <person name="Barry K.W."/>
            <person name="Haridas S."/>
            <person name="Chen C."/>
            <person name="Bauer D."/>
            <person name="Andreopoulos W."/>
            <person name="Pangilinan J."/>
            <person name="LaButti K."/>
            <person name="Riley R."/>
            <person name="Lipzen A."/>
            <person name="Clum A."/>
            <person name="Drula E."/>
            <person name="Henrissat B."/>
            <person name="Kohler A."/>
            <person name="Grigoriev I.V."/>
            <person name="Martin F.M."/>
            <person name="Hacquard S."/>
        </authorList>
    </citation>
    <scope>NUCLEOTIDE SEQUENCE</scope>
    <source>
        <strain evidence="2">MPI-CAGE-AT-0023</strain>
    </source>
</reference>
<evidence type="ECO:0000313" key="2">
    <source>
        <dbReference type="EMBL" id="KAH7247437.1"/>
    </source>
</evidence>
<feature type="transmembrane region" description="Helical" evidence="1">
    <location>
        <begin position="6"/>
        <end position="23"/>
    </location>
</feature>
<name>A0A9P9K380_FUSRE</name>
<keyword evidence="1" id="KW-0472">Membrane</keyword>
<comment type="caution">
    <text evidence="2">The sequence shown here is derived from an EMBL/GenBank/DDBJ whole genome shotgun (WGS) entry which is preliminary data.</text>
</comment>
<dbReference type="EMBL" id="JAGMUX010000010">
    <property type="protein sequence ID" value="KAH7247437.1"/>
    <property type="molecule type" value="Genomic_DNA"/>
</dbReference>
<organism evidence="2 3">
    <name type="scientific">Fusarium redolens</name>
    <dbReference type="NCBI Taxonomy" id="48865"/>
    <lineage>
        <taxon>Eukaryota</taxon>
        <taxon>Fungi</taxon>
        <taxon>Dikarya</taxon>
        <taxon>Ascomycota</taxon>
        <taxon>Pezizomycotina</taxon>
        <taxon>Sordariomycetes</taxon>
        <taxon>Hypocreomycetidae</taxon>
        <taxon>Hypocreales</taxon>
        <taxon>Nectriaceae</taxon>
        <taxon>Fusarium</taxon>
        <taxon>Fusarium redolens species complex</taxon>
    </lineage>
</organism>
<dbReference type="AlphaFoldDB" id="A0A9P9K380"/>
<dbReference type="GeneID" id="70223054"/>
<dbReference type="OrthoDB" id="5074748at2759"/>
<keyword evidence="3" id="KW-1185">Reference proteome</keyword>
<sequence length="77" mass="8963">MNIEAIVAILTLVVALPPTVYIINKWYKRARNRTPLLPSTHSHRDMRPVRRQSRLLYSMTDQAVILGLQLEEGMLYE</sequence>
<keyword evidence="1" id="KW-1133">Transmembrane helix</keyword>
<gene>
    <name evidence="2" type="ORF">BKA55DRAFT_571820</name>
</gene>
<proteinExistence type="predicted"/>
<protein>
    <submittedName>
        <fullName evidence="2">Uncharacterized protein</fullName>
    </submittedName>
</protein>